<dbReference type="EMBL" id="JACJST010000001">
    <property type="protein sequence ID" value="MBD2566615.1"/>
    <property type="molecule type" value="Genomic_DNA"/>
</dbReference>
<dbReference type="SUPFAM" id="SSF55874">
    <property type="entry name" value="ATPase domain of HSP90 chaperone/DNA topoisomerase II/histidine kinase"/>
    <property type="match status" value="1"/>
</dbReference>
<dbReference type="InterPro" id="IPR013655">
    <property type="entry name" value="PAS_fold_3"/>
</dbReference>
<comment type="catalytic activity">
    <reaction evidence="1">
        <text>ATP + protein L-histidine = ADP + protein N-phospho-L-histidine.</text>
        <dbReference type="EC" id="2.7.13.3"/>
    </reaction>
</comment>
<evidence type="ECO:0000256" key="8">
    <source>
        <dbReference type="ARBA" id="ARBA00023012"/>
    </source>
</evidence>
<keyword evidence="6" id="KW-0418">Kinase</keyword>
<dbReference type="InterPro" id="IPR000700">
    <property type="entry name" value="PAS-assoc_C"/>
</dbReference>
<accession>A0ABR8F8T9</accession>
<evidence type="ECO:0000256" key="7">
    <source>
        <dbReference type="ARBA" id="ARBA00022840"/>
    </source>
</evidence>
<evidence type="ECO:0000259" key="12">
    <source>
        <dbReference type="PROSITE" id="PS50113"/>
    </source>
</evidence>
<feature type="domain" description="Histidine kinase" evidence="10">
    <location>
        <begin position="345"/>
        <end position="606"/>
    </location>
</feature>
<dbReference type="SMART" id="SM00091">
    <property type="entry name" value="PAS"/>
    <property type="match status" value="2"/>
</dbReference>
<dbReference type="PROSITE" id="PS50109">
    <property type="entry name" value="HIS_KIN"/>
    <property type="match status" value="1"/>
</dbReference>
<dbReference type="InterPro" id="IPR013767">
    <property type="entry name" value="PAS_fold"/>
</dbReference>
<dbReference type="PANTHER" id="PTHR43065">
    <property type="entry name" value="SENSOR HISTIDINE KINASE"/>
    <property type="match status" value="1"/>
</dbReference>
<evidence type="ECO:0000259" key="10">
    <source>
        <dbReference type="PROSITE" id="PS50109"/>
    </source>
</evidence>
<dbReference type="Pfam" id="PF02518">
    <property type="entry name" value="HATPase_c"/>
    <property type="match status" value="1"/>
</dbReference>
<proteinExistence type="predicted"/>
<dbReference type="RefSeq" id="WP_190711430.1">
    <property type="nucleotide sequence ID" value="NZ_JACJST010000001.1"/>
</dbReference>
<name>A0ABR8F8T9_9NOST</name>
<keyword evidence="9" id="KW-0175">Coiled coil</keyword>
<dbReference type="InterPro" id="IPR000014">
    <property type="entry name" value="PAS"/>
</dbReference>
<dbReference type="SMART" id="SM00387">
    <property type="entry name" value="HATPase_c"/>
    <property type="match status" value="1"/>
</dbReference>
<feature type="domain" description="PAC" evidence="12">
    <location>
        <begin position="252"/>
        <end position="304"/>
    </location>
</feature>
<evidence type="ECO:0000256" key="4">
    <source>
        <dbReference type="ARBA" id="ARBA00022679"/>
    </source>
</evidence>
<organism evidence="13 14">
    <name type="scientific">Anabaena lutea FACHB-196</name>
    <dbReference type="NCBI Taxonomy" id="2692881"/>
    <lineage>
        <taxon>Bacteria</taxon>
        <taxon>Bacillati</taxon>
        <taxon>Cyanobacteriota</taxon>
        <taxon>Cyanophyceae</taxon>
        <taxon>Nostocales</taxon>
        <taxon>Nostocaceae</taxon>
        <taxon>Anabaena</taxon>
    </lineage>
</organism>
<evidence type="ECO:0000259" key="11">
    <source>
        <dbReference type="PROSITE" id="PS50112"/>
    </source>
</evidence>
<keyword evidence="4" id="KW-0808">Transferase</keyword>
<feature type="domain" description="PAS" evidence="11">
    <location>
        <begin position="178"/>
        <end position="248"/>
    </location>
</feature>
<comment type="caution">
    <text evidence="13">The sequence shown here is derived from an EMBL/GenBank/DDBJ whole genome shotgun (WGS) entry which is preliminary data.</text>
</comment>
<feature type="domain" description="PAS" evidence="11">
    <location>
        <begin position="51"/>
        <end position="121"/>
    </location>
</feature>
<dbReference type="CDD" id="cd00082">
    <property type="entry name" value="HisKA"/>
    <property type="match status" value="1"/>
</dbReference>
<dbReference type="Pfam" id="PF00989">
    <property type="entry name" value="PAS"/>
    <property type="match status" value="1"/>
</dbReference>
<dbReference type="SUPFAM" id="SSF47384">
    <property type="entry name" value="Homodimeric domain of signal transducing histidine kinase"/>
    <property type="match status" value="1"/>
</dbReference>
<evidence type="ECO:0000256" key="5">
    <source>
        <dbReference type="ARBA" id="ARBA00022741"/>
    </source>
</evidence>
<sequence>MSTQVLQEELTNLRNYVERLETALSLSSRSIKQQYKLWVNFQRTKAELKESQEELSILFERNPLGVIYLNTAFEVTRWNPAAEAIFGYTQQEVLNRNVVELIVPESARELVNQILSALLQQPRGNRSTNINITKEGRIITCKWYNTPLTDSNGKLTGFLLIVEDFTPYQEAKTALAKSEAQFRSMVENANDVIYSFLPDGTLTYLSPNFTDIFGYEVSEFIGKPFTPLIHPDDLEVCSAFFDKIVQTGKKQAGLELRTKCKDGSYRWILSNSSPILNADGKVVELQGITRDISERKLAEEAQQQSQALLRQQKLELEETLQELKHTQTQLIQSEKMSSLGQLVAGVAHEINNPVNFIYGNIVHANEYTQELLKLIQLYQIHYPDPISEIQEQIEHIDLDFLMEDLPNLISSMKVGAERIREIIASLRTFSRLDEAELKLTNIHQGIDSTLMILEHRLKAKANLPKIMVIKEYGNLPLVECYPGQLNQVFMNILANAIDALEDSIVKTKTTEESTHTPSRPQIRISTEMANSLQVMIRVADNGVGISEKIQKRLFDPFYTTKEIGKGTGLGLSISYQIITERHRGTLNCISSLGQGTEFMILIPVHQNKSKS</sequence>
<reference evidence="13 14" key="1">
    <citation type="journal article" date="2020" name="ISME J.">
        <title>Comparative genomics reveals insights into cyanobacterial evolution and habitat adaptation.</title>
        <authorList>
            <person name="Chen M.Y."/>
            <person name="Teng W.K."/>
            <person name="Zhao L."/>
            <person name="Hu C.X."/>
            <person name="Zhou Y.K."/>
            <person name="Han B.P."/>
            <person name="Song L.R."/>
            <person name="Shu W.S."/>
        </authorList>
    </citation>
    <scope>NUCLEOTIDE SEQUENCE [LARGE SCALE GENOMIC DNA]</scope>
    <source>
        <strain evidence="13 14">FACHB-196</strain>
    </source>
</reference>
<dbReference type="InterPro" id="IPR003594">
    <property type="entry name" value="HATPase_dom"/>
</dbReference>
<dbReference type="InterPro" id="IPR035965">
    <property type="entry name" value="PAS-like_dom_sf"/>
</dbReference>
<feature type="domain" description="PAC" evidence="12">
    <location>
        <begin position="123"/>
        <end position="177"/>
    </location>
</feature>
<dbReference type="PROSITE" id="PS50112">
    <property type="entry name" value="PAS"/>
    <property type="match status" value="2"/>
</dbReference>
<dbReference type="NCBIfam" id="TIGR00229">
    <property type="entry name" value="sensory_box"/>
    <property type="match status" value="2"/>
</dbReference>
<dbReference type="Gene3D" id="3.30.450.20">
    <property type="entry name" value="PAS domain"/>
    <property type="match status" value="2"/>
</dbReference>
<dbReference type="Proteomes" id="UP000640531">
    <property type="component" value="Unassembled WGS sequence"/>
</dbReference>
<evidence type="ECO:0000256" key="9">
    <source>
        <dbReference type="SAM" id="Coils"/>
    </source>
</evidence>
<gene>
    <name evidence="13" type="ORF">H6G59_01635</name>
</gene>
<dbReference type="CDD" id="cd00130">
    <property type="entry name" value="PAS"/>
    <property type="match status" value="2"/>
</dbReference>
<dbReference type="InterPro" id="IPR036890">
    <property type="entry name" value="HATPase_C_sf"/>
</dbReference>
<dbReference type="PANTHER" id="PTHR43065:SF50">
    <property type="entry name" value="HISTIDINE KINASE"/>
    <property type="match status" value="1"/>
</dbReference>
<dbReference type="SMART" id="SM00388">
    <property type="entry name" value="HisKA"/>
    <property type="match status" value="1"/>
</dbReference>
<dbReference type="Pfam" id="PF08447">
    <property type="entry name" value="PAS_3"/>
    <property type="match status" value="1"/>
</dbReference>
<evidence type="ECO:0000256" key="6">
    <source>
        <dbReference type="ARBA" id="ARBA00022777"/>
    </source>
</evidence>
<keyword evidence="5" id="KW-0547">Nucleotide-binding</keyword>
<keyword evidence="7" id="KW-0067">ATP-binding</keyword>
<dbReference type="PRINTS" id="PR00344">
    <property type="entry name" value="BCTRLSENSOR"/>
</dbReference>
<dbReference type="InterPro" id="IPR001610">
    <property type="entry name" value="PAC"/>
</dbReference>
<keyword evidence="8" id="KW-0902">Two-component regulatory system</keyword>
<dbReference type="Gene3D" id="1.10.287.130">
    <property type="match status" value="1"/>
</dbReference>
<feature type="coiled-coil region" evidence="9">
    <location>
        <begin position="3"/>
        <end position="61"/>
    </location>
</feature>
<dbReference type="InterPro" id="IPR005467">
    <property type="entry name" value="His_kinase_dom"/>
</dbReference>
<evidence type="ECO:0000313" key="14">
    <source>
        <dbReference type="Proteomes" id="UP000640531"/>
    </source>
</evidence>
<protein>
    <recommendedName>
        <fullName evidence="2">histidine kinase</fullName>
        <ecNumber evidence="2">2.7.13.3</ecNumber>
    </recommendedName>
</protein>
<evidence type="ECO:0000256" key="2">
    <source>
        <dbReference type="ARBA" id="ARBA00012438"/>
    </source>
</evidence>
<dbReference type="SMART" id="SM00086">
    <property type="entry name" value="PAC"/>
    <property type="match status" value="2"/>
</dbReference>
<evidence type="ECO:0000313" key="13">
    <source>
        <dbReference type="EMBL" id="MBD2566615.1"/>
    </source>
</evidence>
<dbReference type="SUPFAM" id="SSF55785">
    <property type="entry name" value="PYP-like sensor domain (PAS domain)"/>
    <property type="match status" value="2"/>
</dbReference>
<dbReference type="InterPro" id="IPR004358">
    <property type="entry name" value="Sig_transdc_His_kin-like_C"/>
</dbReference>
<dbReference type="PROSITE" id="PS50113">
    <property type="entry name" value="PAC"/>
    <property type="match status" value="2"/>
</dbReference>
<feature type="coiled-coil region" evidence="9">
    <location>
        <begin position="298"/>
        <end position="336"/>
    </location>
</feature>
<evidence type="ECO:0000256" key="1">
    <source>
        <dbReference type="ARBA" id="ARBA00000085"/>
    </source>
</evidence>
<evidence type="ECO:0000256" key="3">
    <source>
        <dbReference type="ARBA" id="ARBA00022553"/>
    </source>
</evidence>
<keyword evidence="14" id="KW-1185">Reference proteome</keyword>
<keyword evidence="3" id="KW-0597">Phosphoprotein</keyword>
<dbReference type="InterPro" id="IPR036097">
    <property type="entry name" value="HisK_dim/P_sf"/>
</dbReference>
<dbReference type="InterPro" id="IPR003661">
    <property type="entry name" value="HisK_dim/P_dom"/>
</dbReference>
<dbReference type="Gene3D" id="3.30.565.10">
    <property type="entry name" value="Histidine kinase-like ATPase, C-terminal domain"/>
    <property type="match status" value="1"/>
</dbReference>
<dbReference type="EC" id="2.7.13.3" evidence="2"/>